<evidence type="ECO:0000256" key="3">
    <source>
        <dbReference type="ARBA" id="ARBA00022692"/>
    </source>
</evidence>
<dbReference type="InterPro" id="IPR047928">
    <property type="entry name" value="Perm_prefix_1"/>
</dbReference>
<dbReference type="EMBL" id="CP016094">
    <property type="protein sequence ID" value="AOS46021.1"/>
    <property type="molecule type" value="Genomic_DNA"/>
</dbReference>
<keyword evidence="3 7" id="KW-0812">Transmembrane</keyword>
<evidence type="ECO:0000256" key="4">
    <source>
        <dbReference type="ARBA" id="ARBA00022989"/>
    </source>
</evidence>
<dbReference type="AlphaFoldDB" id="A0A1D8AYT4"/>
<evidence type="ECO:0000256" key="2">
    <source>
        <dbReference type="ARBA" id="ARBA00022475"/>
    </source>
</evidence>
<dbReference type="PANTHER" id="PTHR30572">
    <property type="entry name" value="MEMBRANE COMPONENT OF TRANSPORTER-RELATED"/>
    <property type="match status" value="1"/>
</dbReference>
<dbReference type="KEGG" id="obg:Verru16b_03115"/>
<feature type="transmembrane region" description="Helical" evidence="7">
    <location>
        <begin position="92"/>
        <end position="119"/>
    </location>
</feature>
<dbReference type="Proteomes" id="UP000095228">
    <property type="component" value="Chromosome"/>
</dbReference>
<evidence type="ECO:0000256" key="1">
    <source>
        <dbReference type="ARBA" id="ARBA00004651"/>
    </source>
</evidence>
<comment type="subcellular location">
    <subcellularLocation>
        <location evidence="1">Cell membrane</location>
        <topology evidence="1">Multi-pass membrane protein</topology>
    </subcellularLocation>
</comment>
<dbReference type="InterPro" id="IPR017800">
    <property type="entry name" value="ADOP"/>
</dbReference>
<feature type="domain" description="ABC3 transporter permease C-terminal" evidence="8">
    <location>
        <begin position="360"/>
        <end position="471"/>
    </location>
</feature>
<feature type="transmembrane region" description="Helical" evidence="7">
    <location>
        <begin position="450"/>
        <end position="476"/>
    </location>
</feature>
<dbReference type="STRING" id="1838286.Verru16b_03115"/>
<feature type="transmembrane region" description="Helical" evidence="7">
    <location>
        <begin position="851"/>
        <end position="873"/>
    </location>
</feature>
<comment type="similarity">
    <text evidence="6">Belongs to the ABC-4 integral membrane protein family.</text>
</comment>
<dbReference type="GO" id="GO:0016787">
    <property type="term" value="F:hydrolase activity"/>
    <property type="evidence" value="ECO:0007669"/>
    <property type="project" value="UniProtKB-KW"/>
</dbReference>
<feature type="domain" description="MacB-like periplasmic core" evidence="9">
    <location>
        <begin position="522"/>
        <end position="731"/>
    </location>
</feature>
<dbReference type="OrthoDB" id="100628at2"/>
<evidence type="ECO:0000259" key="9">
    <source>
        <dbReference type="Pfam" id="PF12704"/>
    </source>
</evidence>
<evidence type="ECO:0000256" key="5">
    <source>
        <dbReference type="ARBA" id="ARBA00023136"/>
    </source>
</evidence>
<dbReference type="EC" id="3.6.3.-" evidence="10"/>
<proteinExistence type="inferred from homology"/>
<dbReference type="Pfam" id="PF12704">
    <property type="entry name" value="MacB_PCD"/>
    <property type="match status" value="2"/>
</dbReference>
<evidence type="ECO:0000313" key="10">
    <source>
        <dbReference type="EMBL" id="AOS46021.1"/>
    </source>
</evidence>
<feature type="transmembrane region" description="Helical" evidence="7">
    <location>
        <begin position="408"/>
        <end position="430"/>
    </location>
</feature>
<feature type="domain" description="ABC3 transporter permease C-terminal" evidence="8">
    <location>
        <begin position="768"/>
        <end position="881"/>
    </location>
</feature>
<sequence length="888" mass="94648">MSWFRNLGYLFRRDRLNAEMAEEMAHHVELLTEQNRRAGLSEAEARSAALREFGNVGSVQGRVREQRGWLAVEAALRDLRQALRGLRHQPGFAAVVVLTLALGIGANAAIFTLVNAVLFRPLAVHDEDRLVVLQTEDRATGGNSAGLSYLNFADWRAGTTSFSGMAAVAESELVLMLQDRAVRVRAALVSPEFFPVAGIQPLLGRSFLPAEELPGGLQGVTPAMLTHATWVGLFNADPAVIGRQLEISEMPCEIVGVTPAGLFPVEPEPVDIWLPPVILGDPAREGSANASRAYRPYIGALARLRPGVSLGQAQAELEALHVAIRTAHPEIGRDLTVRISPLRALLVGDHGPKLGLLAAVVGLVLLIACLNVANLLLSRAITRQRELAVRSALGASRRDLIRQAMAETFVLATLGGGFGLLLAAWMIGLAETYLPEGLPRLAGLVPEGRVLLFCGGVVVLTGLFCGWLPALVGGTTRPIDALKAGGRGSSGGRHNRLRHALVVGQIALSLALLVAAGLMLRSLGRLQQVQPGYQVENILTAQIALTGQRYMREDFEPTAVNHFMTRLTEALARIPGVSAVSHAQSVPLTGVENNTSYAVVEVPTEPGSKPSAQLRFVAHDYLDTLGIPVVAGRGFTAHDGPAAPAVALVNEAFVREALAGRNPLGLHLRMGWGGFTPKEIVGVVADVRHRSPGDTPRPEVYVPQAQFANAGITLVVRTAVRPEALAESIRREVWRLDPGMPVTEIRALADYRERALSGQRLAAVLLGLFSGTALVLTLVGLYGVMSHHAASRRQEMGIRAALGARPAELYRLMLGQGIRLAVMGIGLGLVLAAGLARLLRSQLYDVSAVDPLTYGALSGLVLLATLLATLLPARRAAKADPMVALRAE</sequence>
<dbReference type="InterPro" id="IPR025857">
    <property type="entry name" value="MacB_PCD"/>
</dbReference>
<dbReference type="InterPro" id="IPR003838">
    <property type="entry name" value="ABC3_permease_C"/>
</dbReference>
<dbReference type="GO" id="GO:0005524">
    <property type="term" value="F:ATP binding"/>
    <property type="evidence" value="ECO:0007669"/>
    <property type="project" value="UniProtKB-KW"/>
</dbReference>
<dbReference type="RefSeq" id="WP_069963114.1">
    <property type="nucleotide sequence ID" value="NZ_CP016094.1"/>
</dbReference>
<keyword evidence="10" id="KW-0547">Nucleotide-binding</keyword>
<keyword evidence="2" id="KW-1003">Cell membrane</keyword>
<keyword evidence="10" id="KW-0067">ATP-binding</keyword>
<dbReference type="GO" id="GO:0022857">
    <property type="term" value="F:transmembrane transporter activity"/>
    <property type="evidence" value="ECO:0007669"/>
    <property type="project" value="TreeGrafter"/>
</dbReference>
<keyword evidence="10" id="KW-0378">Hydrolase</keyword>
<dbReference type="GO" id="GO:0005886">
    <property type="term" value="C:plasma membrane"/>
    <property type="evidence" value="ECO:0007669"/>
    <property type="project" value="UniProtKB-SubCell"/>
</dbReference>
<dbReference type="InterPro" id="IPR050250">
    <property type="entry name" value="Macrolide_Exporter_MacB"/>
</dbReference>
<keyword evidence="11" id="KW-1185">Reference proteome</keyword>
<protein>
    <submittedName>
        <fullName evidence="10">Macrolide export ATP-binding/permease protein MacB</fullName>
        <ecNumber evidence="10">3.6.3.-</ecNumber>
    </submittedName>
</protein>
<feature type="transmembrane region" description="Helical" evidence="7">
    <location>
        <begin position="761"/>
        <end position="784"/>
    </location>
</feature>
<dbReference type="PANTHER" id="PTHR30572:SF4">
    <property type="entry name" value="ABC TRANSPORTER PERMEASE YTRF"/>
    <property type="match status" value="1"/>
</dbReference>
<keyword evidence="4 7" id="KW-1133">Transmembrane helix</keyword>
<evidence type="ECO:0000256" key="7">
    <source>
        <dbReference type="SAM" id="Phobius"/>
    </source>
</evidence>
<feature type="transmembrane region" description="Helical" evidence="7">
    <location>
        <begin position="820"/>
        <end position="839"/>
    </location>
</feature>
<feature type="domain" description="MacB-like periplasmic core" evidence="9">
    <location>
        <begin position="94"/>
        <end position="320"/>
    </location>
</feature>
<evidence type="ECO:0000256" key="6">
    <source>
        <dbReference type="ARBA" id="ARBA00038076"/>
    </source>
</evidence>
<evidence type="ECO:0000259" key="8">
    <source>
        <dbReference type="Pfam" id="PF02687"/>
    </source>
</evidence>
<dbReference type="NCBIfam" id="NF038403">
    <property type="entry name" value="perm_prefix_1"/>
    <property type="match status" value="1"/>
</dbReference>
<dbReference type="NCBIfam" id="TIGR03434">
    <property type="entry name" value="ADOP"/>
    <property type="match status" value="1"/>
</dbReference>
<organism evidence="10 11">
    <name type="scientific">Lacunisphaera limnophila</name>
    <dbReference type="NCBI Taxonomy" id="1838286"/>
    <lineage>
        <taxon>Bacteria</taxon>
        <taxon>Pseudomonadati</taxon>
        <taxon>Verrucomicrobiota</taxon>
        <taxon>Opitutia</taxon>
        <taxon>Opitutales</taxon>
        <taxon>Opitutaceae</taxon>
        <taxon>Lacunisphaera</taxon>
    </lineage>
</organism>
<dbReference type="Pfam" id="PF02687">
    <property type="entry name" value="FtsX"/>
    <property type="match status" value="2"/>
</dbReference>
<reference evidence="10 11" key="1">
    <citation type="submission" date="2016-06" db="EMBL/GenBank/DDBJ databases">
        <title>Three novel species with peptidoglycan cell walls form the new genus Lacunisphaera gen. nov. in the family Opitutaceae of the verrucomicrobial subdivision 4.</title>
        <authorList>
            <person name="Rast P."/>
            <person name="Gloeckner I."/>
            <person name="Jogler M."/>
            <person name="Boedeker C."/>
            <person name="Jeske O."/>
            <person name="Wiegand S."/>
            <person name="Reinhardt R."/>
            <person name="Schumann P."/>
            <person name="Rohde M."/>
            <person name="Spring S."/>
            <person name="Gloeckner F.O."/>
            <person name="Jogler C."/>
        </authorList>
    </citation>
    <scope>NUCLEOTIDE SEQUENCE [LARGE SCALE GENOMIC DNA]</scope>
    <source>
        <strain evidence="10 11">IG16b</strain>
    </source>
</reference>
<feature type="transmembrane region" description="Helical" evidence="7">
    <location>
        <begin position="497"/>
        <end position="520"/>
    </location>
</feature>
<gene>
    <name evidence="10" type="primary">macB_16</name>
    <name evidence="10" type="ORF">Verru16b_03115</name>
</gene>
<accession>A0A1D8AYT4</accession>
<evidence type="ECO:0000313" key="11">
    <source>
        <dbReference type="Proteomes" id="UP000095228"/>
    </source>
</evidence>
<feature type="transmembrane region" description="Helical" evidence="7">
    <location>
        <begin position="354"/>
        <end position="377"/>
    </location>
</feature>
<keyword evidence="5 7" id="KW-0472">Membrane</keyword>
<name>A0A1D8AYT4_9BACT</name>